<sequence length="166" mass="17938">MADQQFRENSNAEMSGAGPALDAQKKEAKKAVPAVIKAMRKKIRERHVSMKKKAAQKFMSRKLARSAKPSTASKRALAVRRKSAKTGKLAVKGSRIAAKALKAKGCATSKMRLIKGSNNAASVKPGPSKPRLSTKKVAKKAIKISKKAKSPSSAQLKKRSFSLKRK</sequence>
<evidence type="ECO:0000313" key="3">
    <source>
        <dbReference type="Proteomes" id="UP000281553"/>
    </source>
</evidence>
<feature type="region of interest" description="Disordered" evidence="1">
    <location>
        <begin position="1"/>
        <end position="32"/>
    </location>
</feature>
<name>A0A3P7MVF8_DIBLA</name>
<protein>
    <submittedName>
        <fullName evidence="2">Uncharacterized protein</fullName>
    </submittedName>
</protein>
<proteinExistence type="predicted"/>
<dbReference type="OrthoDB" id="6271837at2759"/>
<keyword evidence="3" id="KW-1185">Reference proteome</keyword>
<dbReference type="AlphaFoldDB" id="A0A3P7MVF8"/>
<evidence type="ECO:0000313" key="2">
    <source>
        <dbReference type="EMBL" id="VDN26588.1"/>
    </source>
</evidence>
<feature type="region of interest" description="Disordered" evidence="1">
    <location>
        <begin position="117"/>
        <end position="166"/>
    </location>
</feature>
<reference evidence="2 3" key="1">
    <citation type="submission" date="2018-11" db="EMBL/GenBank/DDBJ databases">
        <authorList>
            <consortium name="Pathogen Informatics"/>
        </authorList>
    </citation>
    <scope>NUCLEOTIDE SEQUENCE [LARGE SCALE GENOMIC DNA]</scope>
</reference>
<evidence type="ECO:0000256" key="1">
    <source>
        <dbReference type="SAM" id="MobiDB-lite"/>
    </source>
</evidence>
<feature type="compositionally biased region" description="Basic residues" evidence="1">
    <location>
        <begin position="156"/>
        <end position="166"/>
    </location>
</feature>
<accession>A0A3P7MVF8</accession>
<organism evidence="2 3">
    <name type="scientific">Dibothriocephalus latus</name>
    <name type="common">Fish tapeworm</name>
    <name type="synonym">Diphyllobothrium latum</name>
    <dbReference type="NCBI Taxonomy" id="60516"/>
    <lineage>
        <taxon>Eukaryota</taxon>
        <taxon>Metazoa</taxon>
        <taxon>Spiralia</taxon>
        <taxon>Lophotrochozoa</taxon>
        <taxon>Platyhelminthes</taxon>
        <taxon>Cestoda</taxon>
        <taxon>Eucestoda</taxon>
        <taxon>Diphyllobothriidea</taxon>
        <taxon>Diphyllobothriidae</taxon>
        <taxon>Dibothriocephalus</taxon>
    </lineage>
</organism>
<feature type="compositionally biased region" description="Basic residues" evidence="1">
    <location>
        <begin position="132"/>
        <end position="149"/>
    </location>
</feature>
<gene>
    <name evidence="2" type="ORF">DILT_LOCUS14839</name>
</gene>
<dbReference type="EMBL" id="UYRU01076111">
    <property type="protein sequence ID" value="VDN26588.1"/>
    <property type="molecule type" value="Genomic_DNA"/>
</dbReference>
<feature type="region of interest" description="Disordered" evidence="1">
    <location>
        <begin position="57"/>
        <end position="83"/>
    </location>
</feature>
<dbReference type="Proteomes" id="UP000281553">
    <property type="component" value="Unassembled WGS sequence"/>
</dbReference>